<keyword evidence="4" id="KW-0067">ATP-binding</keyword>
<dbReference type="InterPro" id="IPR014907">
    <property type="entry name" value="BT4734-like_N"/>
</dbReference>
<dbReference type="RefSeq" id="WP_135950739.1">
    <property type="nucleotide sequence ID" value="NZ_CAKOCL010000017.1"/>
</dbReference>
<dbReference type="Proteomes" id="UP000310760">
    <property type="component" value="Unassembled WGS sequence"/>
</dbReference>
<feature type="domain" description="Virulence-associated protein E-like" evidence="1">
    <location>
        <begin position="398"/>
        <end position="612"/>
    </location>
</feature>
<dbReference type="GO" id="GO:0004386">
    <property type="term" value="F:helicase activity"/>
    <property type="evidence" value="ECO:0007669"/>
    <property type="project" value="UniProtKB-KW"/>
</dbReference>
<reference evidence="4 5" key="1">
    <citation type="submission" date="2019-04" db="EMBL/GenBank/DDBJ databases">
        <title>Microbes associate with the intestines of laboratory mice.</title>
        <authorList>
            <person name="Navarre W."/>
            <person name="Wong E."/>
            <person name="Huang K."/>
            <person name="Tropini C."/>
            <person name="Ng K."/>
            <person name="Yu B."/>
        </authorList>
    </citation>
    <scope>NUCLEOTIDE SEQUENCE [LARGE SCALE GENOMIC DNA]</scope>
    <source>
        <strain evidence="4 5">NM22_B1</strain>
    </source>
</reference>
<feature type="domain" description="DUF3874" evidence="3">
    <location>
        <begin position="614"/>
        <end position="684"/>
    </location>
</feature>
<dbReference type="Pfam" id="PF05272">
    <property type="entry name" value="VapE-like_dom"/>
    <property type="match status" value="1"/>
</dbReference>
<keyword evidence="4" id="KW-0347">Helicase</keyword>
<proteinExistence type="predicted"/>
<dbReference type="InterPro" id="IPR027417">
    <property type="entry name" value="P-loop_NTPase"/>
</dbReference>
<dbReference type="PANTHER" id="PTHR34985:SF1">
    <property type="entry name" value="SLR0554 PROTEIN"/>
    <property type="match status" value="1"/>
</dbReference>
<name>A0A4S2FR18_9BACT</name>
<comment type="caution">
    <text evidence="4">The sequence shown here is derived from an EMBL/GenBank/DDBJ whole genome shotgun (WGS) entry which is preliminary data.</text>
</comment>
<gene>
    <name evidence="4" type="ORF">E5339_05770</name>
</gene>
<dbReference type="PANTHER" id="PTHR34985">
    <property type="entry name" value="SLR0554 PROTEIN"/>
    <property type="match status" value="1"/>
</dbReference>
<evidence type="ECO:0000259" key="1">
    <source>
        <dbReference type="Pfam" id="PF05272"/>
    </source>
</evidence>
<accession>A0A4S2FR18</accession>
<protein>
    <submittedName>
        <fullName evidence="4">Helicase</fullName>
    </submittedName>
</protein>
<evidence type="ECO:0000313" key="5">
    <source>
        <dbReference type="Proteomes" id="UP000310760"/>
    </source>
</evidence>
<evidence type="ECO:0000259" key="3">
    <source>
        <dbReference type="Pfam" id="PF12990"/>
    </source>
</evidence>
<keyword evidence="4" id="KW-0547">Nucleotide-binding</keyword>
<organism evidence="4 5">
    <name type="scientific">Phocaeicola sartorii</name>
    <dbReference type="NCBI Taxonomy" id="671267"/>
    <lineage>
        <taxon>Bacteria</taxon>
        <taxon>Pseudomonadati</taxon>
        <taxon>Bacteroidota</taxon>
        <taxon>Bacteroidia</taxon>
        <taxon>Bacteroidales</taxon>
        <taxon>Bacteroidaceae</taxon>
        <taxon>Phocaeicola</taxon>
    </lineage>
</organism>
<feature type="domain" description="BT4734-like N-terminal" evidence="2">
    <location>
        <begin position="54"/>
        <end position="181"/>
    </location>
</feature>
<keyword evidence="4" id="KW-0378">Hydrolase</keyword>
<dbReference type="Pfam" id="PF08800">
    <property type="entry name" value="BT4734-like_N"/>
    <property type="match status" value="1"/>
</dbReference>
<evidence type="ECO:0000313" key="4">
    <source>
        <dbReference type="EMBL" id="TGY71621.1"/>
    </source>
</evidence>
<dbReference type="Pfam" id="PF12990">
    <property type="entry name" value="DUF3874"/>
    <property type="match status" value="1"/>
</dbReference>
<sequence>MKVTKQTLYKKEWAYRPLAMDVLVALVRDGSTKQTVESFRLKWRISLPGERDRLAQKMPRILFGGAFRKDGMKEYNGWILLEADHLESLQEAEKLKRAVSAYPQTLFAMIGAEGRSVKFVVPYMRPDGSLPQERSAVEMFHAHAYRHALKTFEPRLGSPIELHEPAPEMGCLLSYDPDVYYNPEAFAIHLEQPVEMPDESLYQEKYEKLSPSGNAGEALYNNYRYISIQFELAFQRALSRYGNLDTKMDFKPLLTYLSKLCFGAGIEEEDCVKWTGLYLGGMLSEVEIRETVGNVYCVEKGFGGTPVCKPEQLQTLKMEEFMSRRYEFRFNIMTGAPEYRERNTFCFSFRPITERVMNSIALNAQKEGLQLWDRDVHRYVYSDRLSDYAPIEGYLRALPAWDGKDRIRPLAARIPCDNPRWEQLFYMWFLSMVAHWQGRDVQHSNSVSPLLVGGQGCGKSTFCLNLLPPELRTYYTDSIDFSKKRDAELYLTRFGLINIDEFDQVSERHQGFLKHLLQKPVVNIRKPYATQVEAVQRYASFIATSNHTDLLSDPSGSRRFICIEVLGMIDNVQPIDYAQLYAQAIAALDRNERYWMTHEEELVQMAVNEEFQQRPLYEDLFYRYYRPATHADEGEKKSAGELYLALQKKSGMKLPQGRISYFGRFLKKAVELMYNSKRGVLYLVVEK</sequence>
<dbReference type="AlphaFoldDB" id="A0A4S2FR18"/>
<dbReference type="SUPFAM" id="SSF52540">
    <property type="entry name" value="P-loop containing nucleoside triphosphate hydrolases"/>
    <property type="match status" value="1"/>
</dbReference>
<evidence type="ECO:0000259" key="2">
    <source>
        <dbReference type="Pfam" id="PF08800"/>
    </source>
</evidence>
<dbReference type="InterPro" id="IPR007936">
    <property type="entry name" value="VapE-like_dom"/>
</dbReference>
<dbReference type="InterPro" id="IPR024450">
    <property type="entry name" value="DUF3874"/>
</dbReference>
<dbReference type="EMBL" id="SRYJ01000010">
    <property type="protein sequence ID" value="TGY71621.1"/>
    <property type="molecule type" value="Genomic_DNA"/>
</dbReference>